<comment type="caution">
    <text evidence="6">The sequence shown here is derived from an EMBL/GenBank/DDBJ whole genome shotgun (WGS) entry which is preliminary data.</text>
</comment>
<feature type="signal peptide" evidence="4">
    <location>
        <begin position="1"/>
        <end position="25"/>
    </location>
</feature>
<keyword evidence="4" id="KW-0732">Signal</keyword>
<dbReference type="GO" id="GO:0005739">
    <property type="term" value="C:mitochondrion"/>
    <property type="evidence" value="ECO:0007669"/>
    <property type="project" value="TreeGrafter"/>
</dbReference>
<proteinExistence type="predicted"/>
<dbReference type="Proteomes" id="UP000304951">
    <property type="component" value="Unassembled WGS sequence"/>
</dbReference>
<dbReference type="AlphaFoldDB" id="A0A4S8SPF5"/>
<dbReference type="EMBL" id="QZAF01000122">
    <property type="protein sequence ID" value="THV72575.1"/>
    <property type="molecule type" value="Genomic_DNA"/>
</dbReference>
<dbReference type="Gene3D" id="3.50.50.60">
    <property type="entry name" value="FAD/NAD(P)-binding domain"/>
    <property type="match status" value="1"/>
</dbReference>
<evidence type="ECO:0000256" key="2">
    <source>
        <dbReference type="ARBA" id="ARBA00022827"/>
    </source>
</evidence>
<name>A0A4S8SPF5_AURPU</name>
<dbReference type="Gene3D" id="3.30.70.2450">
    <property type="match status" value="1"/>
</dbReference>
<sequence>MTRPSGLLLSLLLIRAGIKVHLLDAAPTLDDQPRAAHYGPPAIPDLRRAGILDKIKSQGMTLNTMCWRKLDQTYIAGMDTSETLSNDPEYGDVRTVSLALQTLDALMLEEFEKEGGQVSWEHRVLDVEQDDSKVSIKVQTPDENEKTIEADYVVGCDGANSVVRKSLFGEDFPGFTWNQKQIVATNTYYDFRKFGYHDANFIIHPEHLYMAAIIDNKGLWRVTYGEEPGLTREQLLERQPKKFETILPGNPKPGDYELGCSGGLGITGGFVDVGCLYDCLYGIWTHQADESILDLYSEVRRQKYKEIIDPISTENFKRVFDQDPEVAKEKDHFLVLCNKAAEDKDFARQMHMVRHANSSIYICAKRTDESAQASFGIRHDFTQYYRKDRGKGKGPLIVDDAKSDFSVEHIEEVAPTGAD</sequence>
<evidence type="ECO:0000313" key="6">
    <source>
        <dbReference type="EMBL" id="THV72575.1"/>
    </source>
</evidence>
<evidence type="ECO:0000313" key="7">
    <source>
        <dbReference type="Proteomes" id="UP000304951"/>
    </source>
</evidence>
<dbReference type="Pfam" id="PF01494">
    <property type="entry name" value="FAD_binding_3"/>
    <property type="match status" value="1"/>
</dbReference>
<dbReference type="PANTHER" id="PTHR43876">
    <property type="entry name" value="UBIQUINONE BIOSYNTHESIS MONOOXYGENASE COQ6, MITOCHONDRIAL"/>
    <property type="match status" value="1"/>
</dbReference>
<dbReference type="GO" id="GO:0016491">
    <property type="term" value="F:oxidoreductase activity"/>
    <property type="evidence" value="ECO:0007669"/>
    <property type="project" value="UniProtKB-KW"/>
</dbReference>
<protein>
    <submittedName>
        <fullName evidence="6">FAD binding domain-containing protein</fullName>
    </submittedName>
</protein>
<accession>A0A4S8SPF5</accession>
<keyword evidence="1" id="KW-0285">Flavoprotein</keyword>
<organism evidence="6 7">
    <name type="scientific">Aureobasidium pullulans</name>
    <name type="common">Black yeast</name>
    <name type="synonym">Pullularia pullulans</name>
    <dbReference type="NCBI Taxonomy" id="5580"/>
    <lineage>
        <taxon>Eukaryota</taxon>
        <taxon>Fungi</taxon>
        <taxon>Dikarya</taxon>
        <taxon>Ascomycota</taxon>
        <taxon>Pezizomycotina</taxon>
        <taxon>Dothideomycetes</taxon>
        <taxon>Dothideomycetidae</taxon>
        <taxon>Dothideales</taxon>
        <taxon>Saccotheciaceae</taxon>
        <taxon>Aureobasidium</taxon>
    </lineage>
</organism>
<dbReference type="InterPro" id="IPR036188">
    <property type="entry name" value="FAD/NAD-bd_sf"/>
</dbReference>
<evidence type="ECO:0000259" key="5">
    <source>
        <dbReference type="Pfam" id="PF01494"/>
    </source>
</evidence>
<gene>
    <name evidence="6" type="ORF">D6D28_03881</name>
</gene>
<dbReference type="SUPFAM" id="SSF51905">
    <property type="entry name" value="FAD/NAD(P)-binding domain"/>
    <property type="match status" value="1"/>
</dbReference>
<reference evidence="6 7" key="1">
    <citation type="submission" date="2018-10" db="EMBL/GenBank/DDBJ databases">
        <title>Fifty Aureobasidium pullulans genomes reveal a recombining polyextremotolerant generalist.</title>
        <authorList>
            <person name="Gostincar C."/>
            <person name="Turk M."/>
            <person name="Zajc J."/>
            <person name="Gunde-Cimerman N."/>
        </authorList>
    </citation>
    <scope>NUCLEOTIDE SEQUENCE [LARGE SCALE GENOMIC DNA]</scope>
    <source>
        <strain evidence="6 7">EXF-11900</strain>
    </source>
</reference>
<dbReference type="InterPro" id="IPR002938">
    <property type="entry name" value="FAD-bd"/>
</dbReference>
<evidence type="ECO:0000256" key="4">
    <source>
        <dbReference type="SAM" id="SignalP"/>
    </source>
</evidence>
<keyword evidence="3" id="KW-0560">Oxidoreductase</keyword>
<feature type="chain" id="PRO_5020813370" evidence="4">
    <location>
        <begin position="26"/>
        <end position="419"/>
    </location>
</feature>
<evidence type="ECO:0000256" key="3">
    <source>
        <dbReference type="ARBA" id="ARBA00023002"/>
    </source>
</evidence>
<dbReference type="GO" id="GO:0071949">
    <property type="term" value="F:FAD binding"/>
    <property type="evidence" value="ECO:0007669"/>
    <property type="project" value="InterPro"/>
</dbReference>
<evidence type="ECO:0000256" key="1">
    <source>
        <dbReference type="ARBA" id="ARBA00022630"/>
    </source>
</evidence>
<dbReference type="InterPro" id="IPR051205">
    <property type="entry name" value="UbiH/COQ6_monooxygenase"/>
</dbReference>
<keyword evidence="2" id="KW-0274">FAD</keyword>
<dbReference type="PANTHER" id="PTHR43876:SF18">
    <property type="entry name" value="PUTATIVE (AFU_ORTHOLOGUE AFUA_3G09540)-RELATED"/>
    <property type="match status" value="1"/>
</dbReference>
<feature type="domain" description="FAD-binding" evidence="5">
    <location>
        <begin position="4"/>
        <end position="186"/>
    </location>
</feature>